<dbReference type="OrthoDB" id="839750at2"/>
<name>A0A5R9KWH5_9BACT</name>
<accession>A0A5R9KWH5</accession>
<evidence type="ECO:0000313" key="2">
    <source>
        <dbReference type="Proteomes" id="UP000306402"/>
    </source>
</evidence>
<dbReference type="PROSITE" id="PS51257">
    <property type="entry name" value="PROKAR_LIPOPROTEIN"/>
    <property type="match status" value="1"/>
</dbReference>
<keyword evidence="2" id="KW-1185">Reference proteome</keyword>
<sequence length="139" mass="16275">MKKSITLLMFLNVFFAGCSSREKDIQGLWRTDSISNFANGFSFTNDTKDAHWSYFDYRADGTLFERRKGEYRKSKYKFVSADSLVYLDSTGKVANGYKILKLDSRNLILKKEQKPYFSGKNQHLYEIRYFSKADPNIKN</sequence>
<dbReference type="Proteomes" id="UP000306402">
    <property type="component" value="Unassembled WGS sequence"/>
</dbReference>
<dbReference type="RefSeq" id="WP_138366012.1">
    <property type="nucleotide sequence ID" value="NZ_VCEJ01000004.1"/>
</dbReference>
<organism evidence="1 2">
    <name type="scientific">Dyadobacter luticola</name>
    <dbReference type="NCBI Taxonomy" id="1979387"/>
    <lineage>
        <taxon>Bacteria</taxon>
        <taxon>Pseudomonadati</taxon>
        <taxon>Bacteroidota</taxon>
        <taxon>Cytophagia</taxon>
        <taxon>Cytophagales</taxon>
        <taxon>Spirosomataceae</taxon>
        <taxon>Dyadobacter</taxon>
    </lineage>
</organism>
<proteinExistence type="predicted"/>
<dbReference type="AlphaFoldDB" id="A0A5R9KWH5"/>
<dbReference type="EMBL" id="VCEJ01000004">
    <property type="protein sequence ID" value="TLV00636.1"/>
    <property type="molecule type" value="Genomic_DNA"/>
</dbReference>
<gene>
    <name evidence="1" type="ORF">FEN17_14210</name>
</gene>
<evidence type="ECO:0000313" key="1">
    <source>
        <dbReference type="EMBL" id="TLV00636.1"/>
    </source>
</evidence>
<reference evidence="1 2" key="1">
    <citation type="submission" date="2019-05" db="EMBL/GenBank/DDBJ databases">
        <authorList>
            <person name="Qu J.-H."/>
        </authorList>
    </citation>
    <scope>NUCLEOTIDE SEQUENCE [LARGE SCALE GENOMIC DNA]</scope>
    <source>
        <strain evidence="1 2">T17</strain>
    </source>
</reference>
<comment type="caution">
    <text evidence="1">The sequence shown here is derived from an EMBL/GenBank/DDBJ whole genome shotgun (WGS) entry which is preliminary data.</text>
</comment>
<evidence type="ECO:0008006" key="3">
    <source>
        <dbReference type="Google" id="ProtNLM"/>
    </source>
</evidence>
<protein>
    <recommendedName>
        <fullName evidence="3">Lipocalin-like domain-containing protein</fullName>
    </recommendedName>
</protein>